<proteinExistence type="predicted"/>
<protein>
    <submittedName>
        <fullName evidence="1">Uncharacterized protein</fullName>
    </submittedName>
</protein>
<accession>A0A0C2MU58</accession>
<evidence type="ECO:0000313" key="1">
    <source>
        <dbReference type="EMBL" id="KII70866.1"/>
    </source>
</evidence>
<gene>
    <name evidence="1" type="ORF">RF11_14596</name>
</gene>
<dbReference type="AlphaFoldDB" id="A0A0C2MU58"/>
<organism evidence="1 2">
    <name type="scientific">Thelohanellus kitauei</name>
    <name type="common">Myxosporean</name>
    <dbReference type="NCBI Taxonomy" id="669202"/>
    <lineage>
        <taxon>Eukaryota</taxon>
        <taxon>Metazoa</taxon>
        <taxon>Cnidaria</taxon>
        <taxon>Myxozoa</taxon>
        <taxon>Myxosporea</taxon>
        <taxon>Bivalvulida</taxon>
        <taxon>Platysporina</taxon>
        <taxon>Myxobolidae</taxon>
        <taxon>Thelohanellus</taxon>
    </lineage>
</organism>
<reference evidence="1 2" key="1">
    <citation type="journal article" date="2014" name="Genome Biol. Evol.">
        <title>The genome of the myxosporean Thelohanellus kitauei shows adaptations to nutrient acquisition within its fish host.</title>
        <authorList>
            <person name="Yang Y."/>
            <person name="Xiong J."/>
            <person name="Zhou Z."/>
            <person name="Huo F."/>
            <person name="Miao W."/>
            <person name="Ran C."/>
            <person name="Liu Y."/>
            <person name="Zhang J."/>
            <person name="Feng J."/>
            <person name="Wang M."/>
            <person name="Wang M."/>
            <person name="Wang L."/>
            <person name="Yao B."/>
        </authorList>
    </citation>
    <scope>NUCLEOTIDE SEQUENCE [LARGE SCALE GENOMIC DNA]</scope>
    <source>
        <strain evidence="1">Wuqing</strain>
    </source>
</reference>
<keyword evidence="2" id="KW-1185">Reference proteome</keyword>
<sequence>MHNSSDEDDNIHNFYERLSTIPSLSNSSELTDIHSLYLISHLVSIDSITFDLGKQFIEKLIIALRDEIYINKLRNEKKLFLYEDIKSHYHAMVTDDFIKSVFAGCESYLRNGLQNQLPVNTTGNDQYKKYKRLICKKLRLVIIRDCVMNIQTVPLRLQMIKILTEKASPAGVEPMFIDSHPSVEWYKQVMAYDGVSGELPWTVTRQYISGYVSWLFNEFCSVRPVKNI</sequence>
<name>A0A0C2MU58_THEKT</name>
<dbReference type="EMBL" id="JWZT01001943">
    <property type="protein sequence ID" value="KII70866.1"/>
    <property type="molecule type" value="Genomic_DNA"/>
</dbReference>
<evidence type="ECO:0000313" key="2">
    <source>
        <dbReference type="Proteomes" id="UP000031668"/>
    </source>
</evidence>
<dbReference type="Proteomes" id="UP000031668">
    <property type="component" value="Unassembled WGS sequence"/>
</dbReference>
<comment type="caution">
    <text evidence="1">The sequence shown here is derived from an EMBL/GenBank/DDBJ whole genome shotgun (WGS) entry which is preliminary data.</text>
</comment>